<evidence type="ECO:0000313" key="7">
    <source>
        <dbReference type="EMBL" id="QNM00286.1"/>
    </source>
</evidence>
<evidence type="ECO:0000256" key="5">
    <source>
        <dbReference type="ARBA" id="ARBA00023136"/>
    </source>
</evidence>
<feature type="transmembrane region" description="Helical" evidence="6">
    <location>
        <begin position="20"/>
        <end position="44"/>
    </location>
</feature>
<dbReference type="EMBL" id="CP060632">
    <property type="protein sequence ID" value="QNM00286.1"/>
    <property type="molecule type" value="Genomic_DNA"/>
</dbReference>
<evidence type="ECO:0000256" key="4">
    <source>
        <dbReference type="ARBA" id="ARBA00022989"/>
    </source>
</evidence>
<keyword evidence="3 6" id="KW-0812">Transmembrane</keyword>
<dbReference type="AlphaFoldDB" id="A0A7G9FP04"/>
<dbReference type="PANTHER" id="PTHR30213">
    <property type="entry name" value="INNER MEMBRANE PROTEIN YHJD"/>
    <property type="match status" value="1"/>
</dbReference>
<dbReference type="RefSeq" id="WP_118373736.1">
    <property type="nucleotide sequence ID" value="NZ_CP060632.1"/>
</dbReference>
<evidence type="ECO:0000256" key="1">
    <source>
        <dbReference type="ARBA" id="ARBA00004651"/>
    </source>
</evidence>
<feature type="transmembrane region" description="Helical" evidence="6">
    <location>
        <begin position="204"/>
        <end position="222"/>
    </location>
</feature>
<dbReference type="InterPro" id="IPR017039">
    <property type="entry name" value="Virul_fac_BrkB"/>
</dbReference>
<feature type="transmembrane region" description="Helical" evidence="6">
    <location>
        <begin position="82"/>
        <end position="103"/>
    </location>
</feature>
<dbReference type="PIRSF" id="PIRSF035875">
    <property type="entry name" value="RNase_BN"/>
    <property type="match status" value="1"/>
</dbReference>
<feature type="transmembrane region" description="Helical" evidence="6">
    <location>
        <begin position="242"/>
        <end position="266"/>
    </location>
</feature>
<dbReference type="PANTHER" id="PTHR30213:SF0">
    <property type="entry name" value="UPF0761 MEMBRANE PROTEIN YIHY"/>
    <property type="match status" value="1"/>
</dbReference>
<feature type="transmembrane region" description="Helical" evidence="6">
    <location>
        <begin position="169"/>
        <end position="192"/>
    </location>
</feature>
<sequence length="302" mass="34508">MKKVVRFIIKFVNKATADSVPAYAAQVAFFVMLSFFPFMMLLVMIASKLSVMNTNVLGYILRVVPSGLESYVAYIVDDVVNANVQSFTLITVFVSLWSAAKGIQALSTGLNKIYGVEQNKNYFLVRLICALYTLIFMLLCLVVIAIQAFGSQIAHKIIDHYPAFADATLLILSLKNVVTFLVIFIFLLLIYYQLPNRRGHMRHEFTGAVLASVAWMLMTRGFSVYIKYSADNSKMYGSMTSIVLIIIWLYIGMQIVLYGAEINYYLSDLIWKYREKHRLKKKAEREEKQKLKKQQEENTSIS</sequence>
<protein>
    <submittedName>
        <fullName evidence="7">YihY/virulence factor BrkB family protein</fullName>
    </submittedName>
</protein>
<evidence type="ECO:0000313" key="8">
    <source>
        <dbReference type="Proteomes" id="UP000515819"/>
    </source>
</evidence>
<evidence type="ECO:0000256" key="3">
    <source>
        <dbReference type="ARBA" id="ARBA00022692"/>
    </source>
</evidence>
<evidence type="ECO:0000256" key="2">
    <source>
        <dbReference type="ARBA" id="ARBA00022475"/>
    </source>
</evidence>
<keyword evidence="4 6" id="KW-1133">Transmembrane helix</keyword>
<organism evidence="7 8">
    <name type="scientific">Wujia chipingensis</name>
    <dbReference type="NCBI Taxonomy" id="2763670"/>
    <lineage>
        <taxon>Bacteria</taxon>
        <taxon>Bacillati</taxon>
        <taxon>Bacillota</taxon>
        <taxon>Clostridia</taxon>
        <taxon>Lachnospirales</taxon>
        <taxon>Lachnospiraceae</taxon>
        <taxon>Wujia</taxon>
    </lineage>
</organism>
<feature type="transmembrane region" description="Helical" evidence="6">
    <location>
        <begin position="123"/>
        <end position="149"/>
    </location>
</feature>
<dbReference type="Pfam" id="PF03631">
    <property type="entry name" value="Virul_fac_BrkB"/>
    <property type="match status" value="1"/>
</dbReference>
<dbReference type="KEGG" id="wcp:H9Q76_03070"/>
<keyword evidence="8" id="KW-1185">Reference proteome</keyword>
<dbReference type="Proteomes" id="UP000515819">
    <property type="component" value="Chromosome"/>
</dbReference>
<dbReference type="GO" id="GO:0005886">
    <property type="term" value="C:plasma membrane"/>
    <property type="evidence" value="ECO:0007669"/>
    <property type="project" value="UniProtKB-SubCell"/>
</dbReference>
<name>A0A7G9FP04_9FIRM</name>
<dbReference type="NCBIfam" id="TIGR00765">
    <property type="entry name" value="yihY_not_rbn"/>
    <property type="match status" value="1"/>
</dbReference>
<evidence type="ECO:0000256" key="6">
    <source>
        <dbReference type="SAM" id="Phobius"/>
    </source>
</evidence>
<keyword evidence="5 6" id="KW-0472">Membrane</keyword>
<reference evidence="7 8" key="1">
    <citation type="submission" date="2020-08" db="EMBL/GenBank/DDBJ databases">
        <authorList>
            <person name="Liu C."/>
            <person name="Sun Q."/>
        </authorList>
    </citation>
    <scope>NUCLEOTIDE SEQUENCE [LARGE SCALE GENOMIC DNA]</scope>
    <source>
        <strain evidence="7 8">NSJ-4</strain>
    </source>
</reference>
<keyword evidence="2" id="KW-1003">Cell membrane</keyword>
<gene>
    <name evidence="7" type="ORF">H9Q76_03070</name>
</gene>
<accession>A0A7G9FP04</accession>
<comment type="subcellular location">
    <subcellularLocation>
        <location evidence="1">Cell membrane</location>
        <topology evidence="1">Multi-pass membrane protein</topology>
    </subcellularLocation>
</comment>
<proteinExistence type="predicted"/>